<feature type="domain" description="Histidine kinase/HSP90-like ATPase" evidence="1">
    <location>
        <begin position="33"/>
        <end position="130"/>
    </location>
</feature>
<gene>
    <name evidence="2" type="ORF">CJ255_14350</name>
</gene>
<dbReference type="CDD" id="cd16936">
    <property type="entry name" value="HATPase_RsbW-like"/>
    <property type="match status" value="1"/>
</dbReference>
<comment type="caution">
    <text evidence="2">The sequence shown here is derived from an EMBL/GenBank/DDBJ whole genome shotgun (WGS) entry which is preliminary data.</text>
</comment>
<dbReference type="EMBL" id="NQWI01000071">
    <property type="protein sequence ID" value="PDW02371.1"/>
    <property type="molecule type" value="Genomic_DNA"/>
</dbReference>
<dbReference type="Pfam" id="PF13581">
    <property type="entry name" value="HATPase_c_2"/>
    <property type="match status" value="1"/>
</dbReference>
<keyword evidence="3" id="KW-1185">Reference proteome</keyword>
<dbReference type="Proteomes" id="UP000220527">
    <property type="component" value="Unassembled WGS sequence"/>
</dbReference>
<dbReference type="RefSeq" id="WP_097644791.1">
    <property type="nucleotide sequence ID" value="NZ_NQWI01000071.1"/>
</dbReference>
<dbReference type="InterPro" id="IPR003594">
    <property type="entry name" value="HATPase_dom"/>
</dbReference>
<dbReference type="SUPFAM" id="SSF55874">
    <property type="entry name" value="ATPase domain of HSP90 chaperone/DNA topoisomerase II/histidine kinase"/>
    <property type="match status" value="1"/>
</dbReference>
<sequence length="136" mass="15620">MHKAIEKQFVLSTDPNICIEQLHLILEEFWCVAPVDCEQQLLFSTALCEVMTNILRYAVEPSGGEIVLRLRLTSCLLEARIADWGRPWVDPPSHYRLPDAMQEHGRGLAIAAKALDQLSYRRLGNLINCWRLRLHV</sequence>
<dbReference type="AlphaFoldDB" id="A0A2A6RHE9"/>
<organism evidence="2 3">
    <name type="scientific">Candidatus Viridilinea mediisalina</name>
    <dbReference type="NCBI Taxonomy" id="2024553"/>
    <lineage>
        <taxon>Bacteria</taxon>
        <taxon>Bacillati</taxon>
        <taxon>Chloroflexota</taxon>
        <taxon>Chloroflexia</taxon>
        <taxon>Chloroflexales</taxon>
        <taxon>Chloroflexineae</taxon>
        <taxon>Oscillochloridaceae</taxon>
        <taxon>Candidatus Viridilinea</taxon>
    </lineage>
</organism>
<accession>A0A2A6RHE9</accession>
<evidence type="ECO:0000313" key="2">
    <source>
        <dbReference type="EMBL" id="PDW02371.1"/>
    </source>
</evidence>
<dbReference type="OrthoDB" id="159434at2"/>
<dbReference type="Gene3D" id="3.30.565.10">
    <property type="entry name" value="Histidine kinase-like ATPase, C-terminal domain"/>
    <property type="match status" value="1"/>
</dbReference>
<protein>
    <recommendedName>
        <fullName evidence="1">Histidine kinase/HSP90-like ATPase domain-containing protein</fullName>
    </recommendedName>
</protein>
<proteinExistence type="predicted"/>
<evidence type="ECO:0000259" key="1">
    <source>
        <dbReference type="Pfam" id="PF13581"/>
    </source>
</evidence>
<evidence type="ECO:0000313" key="3">
    <source>
        <dbReference type="Proteomes" id="UP000220527"/>
    </source>
</evidence>
<reference evidence="3" key="1">
    <citation type="submission" date="2017-08" db="EMBL/GenBank/DDBJ databases">
        <authorList>
            <person name="Grouzdev D.S."/>
            <person name="Gaisin V.A."/>
            <person name="Rysina M.S."/>
            <person name="Gorlenko V.M."/>
        </authorList>
    </citation>
    <scope>NUCLEOTIDE SEQUENCE [LARGE SCALE GENOMIC DNA]</scope>
    <source>
        <strain evidence="3">Kir15-3F</strain>
    </source>
</reference>
<name>A0A2A6RHE9_9CHLR</name>
<dbReference type="InterPro" id="IPR036890">
    <property type="entry name" value="HATPase_C_sf"/>
</dbReference>